<dbReference type="GO" id="GO:0051287">
    <property type="term" value="F:NAD binding"/>
    <property type="evidence" value="ECO:0007669"/>
    <property type="project" value="InterPro"/>
</dbReference>
<dbReference type="PIRSF" id="PIRSF000124">
    <property type="entry name" value="UDPglc_GDPman_dh"/>
    <property type="match status" value="1"/>
</dbReference>
<dbReference type="GO" id="GO:0000271">
    <property type="term" value="P:polysaccharide biosynthetic process"/>
    <property type="evidence" value="ECO:0007669"/>
    <property type="project" value="InterPro"/>
</dbReference>
<dbReference type="InterPro" id="IPR036291">
    <property type="entry name" value="NAD(P)-bd_dom_sf"/>
</dbReference>
<keyword evidence="7" id="KW-1185">Reference proteome</keyword>
<gene>
    <name evidence="6" type="ORF">DP939_31820</name>
</gene>
<dbReference type="InterPro" id="IPR036220">
    <property type="entry name" value="UDP-Glc/GDP-Man_DH_C_sf"/>
</dbReference>
<dbReference type="NCBIfam" id="TIGR03026">
    <property type="entry name" value="NDP-sugDHase"/>
    <property type="match status" value="1"/>
</dbReference>
<dbReference type="Pfam" id="PF03720">
    <property type="entry name" value="UDPG_MGDP_dh_C"/>
    <property type="match status" value="1"/>
</dbReference>
<dbReference type="SUPFAM" id="SSF48179">
    <property type="entry name" value="6-phosphogluconate dehydrogenase C-terminal domain-like"/>
    <property type="match status" value="1"/>
</dbReference>
<sequence>MRRDERRKEHEMPKTVGVVGLGYVGLTLTAALAGKDYRVHGMDADPDVVAALAAGRVHLYEPGVAEAFQHHLGERITVAHDLPDEPLDAVVLAVSTPVDLSTGRPDLRNLAAAAENVAARCGPETLVVVRSTVPVGTSREVVLDVLAARWGRVRLVMAPERTIQGQALRELVALPQVIGGLDEESLRAGIDLFQGLAERIVPVSSLEAAELVKLSNNCHTDLIYAFGNEVALIAEQHGLDPLEVIKAANVGYPRPDLSKPGFVGGGCLSKDPYLMMASTRPERRPYLVGRARALNERLPGHVAERLVKLIGQTFGTTAGITLSVLGWAYKGWPATDDMRGTPIADMMPVFTAAGMRVLGHDPLVTDEVIRRHGGEPVSLDKAFAAADAMIVINDHPDYRDLAVDLRLATSELRVIFDAWRVLDETSVTRYGVRYASIGYVAGEAAL</sequence>
<dbReference type="PANTHER" id="PTHR43491:SF2">
    <property type="entry name" value="UDP-N-ACETYL-D-MANNOSAMINE DEHYDROGENASE"/>
    <property type="match status" value="1"/>
</dbReference>
<comment type="caution">
    <text evidence="6">The sequence shown here is derived from an EMBL/GenBank/DDBJ whole genome shotgun (WGS) entry which is preliminary data.</text>
</comment>
<evidence type="ECO:0000256" key="4">
    <source>
        <dbReference type="PIRNR" id="PIRNR000124"/>
    </source>
</evidence>
<dbReference type="GO" id="GO:0016616">
    <property type="term" value="F:oxidoreductase activity, acting on the CH-OH group of donors, NAD or NADP as acceptor"/>
    <property type="evidence" value="ECO:0007669"/>
    <property type="project" value="InterPro"/>
</dbReference>
<protein>
    <submittedName>
        <fullName evidence="6">Nucleotide sugar dehydrogenase</fullName>
    </submittedName>
</protein>
<proteinExistence type="inferred from homology"/>
<dbReference type="InterPro" id="IPR028359">
    <property type="entry name" value="UDP_ManNAc/GlcNAc_DH"/>
</dbReference>
<organism evidence="6 7">
    <name type="scientific">Spongiactinospora rosea</name>
    <dbReference type="NCBI Taxonomy" id="2248750"/>
    <lineage>
        <taxon>Bacteria</taxon>
        <taxon>Bacillati</taxon>
        <taxon>Actinomycetota</taxon>
        <taxon>Actinomycetes</taxon>
        <taxon>Streptosporangiales</taxon>
        <taxon>Streptosporangiaceae</taxon>
        <taxon>Spongiactinospora</taxon>
    </lineage>
</organism>
<evidence type="ECO:0000256" key="2">
    <source>
        <dbReference type="ARBA" id="ARBA00023002"/>
    </source>
</evidence>
<keyword evidence="2" id="KW-0560">Oxidoreductase</keyword>
<keyword evidence="3" id="KW-0520">NAD</keyword>
<dbReference type="AlphaFoldDB" id="A0A366LSB6"/>
<dbReference type="Proteomes" id="UP000253303">
    <property type="component" value="Unassembled WGS sequence"/>
</dbReference>
<dbReference type="SUPFAM" id="SSF52413">
    <property type="entry name" value="UDP-glucose/GDP-mannose dehydrogenase C-terminal domain"/>
    <property type="match status" value="1"/>
</dbReference>
<dbReference type="InterPro" id="IPR014027">
    <property type="entry name" value="UDP-Glc/GDP-Man_DH_C"/>
</dbReference>
<name>A0A366LSB6_9ACTN</name>
<feature type="domain" description="UDP-glucose/GDP-mannose dehydrogenase C-terminal" evidence="5">
    <location>
        <begin position="323"/>
        <end position="424"/>
    </location>
</feature>
<evidence type="ECO:0000313" key="7">
    <source>
        <dbReference type="Proteomes" id="UP000253303"/>
    </source>
</evidence>
<evidence type="ECO:0000313" key="6">
    <source>
        <dbReference type="EMBL" id="RBQ16204.1"/>
    </source>
</evidence>
<dbReference type="Pfam" id="PF00984">
    <property type="entry name" value="UDPG_MGDP_dh"/>
    <property type="match status" value="1"/>
</dbReference>
<dbReference type="Pfam" id="PF03721">
    <property type="entry name" value="UDPG_MGDP_dh_N"/>
    <property type="match status" value="1"/>
</dbReference>
<dbReference type="OrthoDB" id="5193947at2"/>
<reference evidence="6 7" key="1">
    <citation type="submission" date="2018-06" db="EMBL/GenBank/DDBJ databases">
        <title>Sphaerisporangium craniellae sp. nov., isolated from a marine sponge in the South China Sea.</title>
        <authorList>
            <person name="Li L."/>
        </authorList>
    </citation>
    <scope>NUCLEOTIDE SEQUENCE [LARGE SCALE GENOMIC DNA]</scope>
    <source>
        <strain evidence="6 7">LHW63015</strain>
    </source>
</reference>
<evidence type="ECO:0000259" key="5">
    <source>
        <dbReference type="SMART" id="SM00984"/>
    </source>
</evidence>
<dbReference type="InterPro" id="IPR001732">
    <property type="entry name" value="UDP-Glc/GDP-Man_DH_N"/>
</dbReference>
<evidence type="ECO:0000256" key="1">
    <source>
        <dbReference type="ARBA" id="ARBA00006601"/>
    </source>
</evidence>
<comment type="similarity">
    <text evidence="1 4">Belongs to the UDP-glucose/GDP-mannose dehydrogenase family.</text>
</comment>
<accession>A0A366LSB6</accession>
<dbReference type="InterPro" id="IPR017476">
    <property type="entry name" value="UDP-Glc/GDP-Man"/>
</dbReference>
<dbReference type="PIRSF" id="PIRSF500136">
    <property type="entry name" value="UDP_ManNAc_DH"/>
    <property type="match status" value="1"/>
</dbReference>
<dbReference type="PANTHER" id="PTHR43491">
    <property type="entry name" value="UDP-N-ACETYL-D-MANNOSAMINE DEHYDROGENASE"/>
    <property type="match status" value="1"/>
</dbReference>
<dbReference type="EMBL" id="QMEY01000018">
    <property type="protein sequence ID" value="RBQ16204.1"/>
    <property type="molecule type" value="Genomic_DNA"/>
</dbReference>
<evidence type="ECO:0000256" key="3">
    <source>
        <dbReference type="ARBA" id="ARBA00023027"/>
    </source>
</evidence>
<dbReference type="GO" id="GO:0016628">
    <property type="term" value="F:oxidoreductase activity, acting on the CH-CH group of donors, NAD or NADP as acceptor"/>
    <property type="evidence" value="ECO:0007669"/>
    <property type="project" value="InterPro"/>
</dbReference>
<dbReference type="SUPFAM" id="SSF51735">
    <property type="entry name" value="NAD(P)-binding Rossmann-fold domains"/>
    <property type="match status" value="1"/>
</dbReference>
<dbReference type="InterPro" id="IPR014026">
    <property type="entry name" value="UDP-Glc/GDP-Man_DH_dimer"/>
</dbReference>
<dbReference type="InterPro" id="IPR008927">
    <property type="entry name" value="6-PGluconate_DH-like_C_sf"/>
</dbReference>
<dbReference type="SMART" id="SM00984">
    <property type="entry name" value="UDPG_MGDP_dh_C"/>
    <property type="match status" value="1"/>
</dbReference>
<dbReference type="Gene3D" id="3.40.50.720">
    <property type="entry name" value="NAD(P)-binding Rossmann-like Domain"/>
    <property type="match status" value="2"/>
</dbReference>